<keyword evidence="4" id="KW-1185">Reference proteome</keyword>
<name>A0A517NY46_9BACT</name>
<evidence type="ECO:0000313" key="4">
    <source>
        <dbReference type="Proteomes" id="UP000319817"/>
    </source>
</evidence>
<gene>
    <name evidence="3" type="ORF">K239x_40440</name>
</gene>
<evidence type="ECO:0000256" key="2">
    <source>
        <dbReference type="SAM" id="SignalP"/>
    </source>
</evidence>
<feature type="chain" id="PRO_5021728897" evidence="2">
    <location>
        <begin position="27"/>
        <end position="187"/>
    </location>
</feature>
<dbReference type="Proteomes" id="UP000319817">
    <property type="component" value="Chromosome"/>
</dbReference>
<feature type="region of interest" description="Disordered" evidence="1">
    <location>
        <begin position="168"/>
        <end position="187"/>
    </location>
</feature>
<feature type="compositionally biased region" description="Low complexity" evidence="1">
    <location>
        <begin position="176"/>
        <end position="187"/>
    </location>
</feature>
<evidence type="ECO:0000313" key="3">
    <source>
        <dbReference type="EMBL" id="QDT12036.1"/>
    </source>
</evidence>
<dbReference type="EMBL" id="CP036526">
    <property type="protein sequence ID" value="QDT12036.1"/>
    <property type="molecule type" value="Genomic_DNA"/>
</dbReference>
<organism evidence="3 4">
    <name type="scientific">Stieleria marina</name>
    <dbReference type="NCBI Taxonomy" id="1930275"/>
    <lineage>
        <taxon>Bacteria</taxon>
        <taxon>Pseudomonadati</taxon>
        <taxon>Planctomycetota</taxon>
        <taxon>Planctomycetia</taxon>
        <taxon>Pirellulales</taxon>
        <taxon>Pirellulaceae</taxon>
        <taxon>Stieleria</taxon>
    </lineage>
</organism>
<keyword evidence="2" id="KW-0732">Signal</keyword>
<reference evidence="3 4" key="1">
    <citation type="submission" date="2019-02" db="EMBL/GenBank/DDBJ databases">
        <title>Deep-cultivation of Planctomycetes and their phenomic and genomic characterization uncovers novel biology.</title>
        <authorList>
            <person name="Wiegand S."/>
            <person name="Jogler M."/>
            <person name="Boedeker C."/>
            <person name="Pinto D."/>
            <person name="Vollmers J."/>
            <person name="Rivas-Marin E."/>
            <person name="Kohn T."/>
            <person name="Peeters S.H."/>
            <person name="Heuer A."/>
            <person name="Rast P."/>
            <person name="Oberbeckmann S."/>
            <person name="Bunk B."/>
            <person name="Jeske O."/>
            <person name="Meyerdierks A."/>
            <person name="Storesund J.E."/>
            <person name="Kallscheuer N."/>
            <person name="Luecker S."/>
            <person name="Lage O.M."/>
            <person name="Pohl T."/>
            <person name="Merkel B.J."/>
            <person name="Hornburger P."/>
            <person name="Mueller R.-W."/>
            <person name="Bruemmer F."/>
            <person name="Labrenz M."/>
            <person name="Spormann A.M."/>
            <person name="Op den Camp H."/>
            <person name="Overmann J."/>
            <person name="Amann R."/>
            <person name="Jetten M.S.M."/>
            <person name="Mascher T."/>
            <person name="Medema M.H."/>
            <person name="Devos D.P."/>
            <person name="Kaster A.-K."/>
            <person name="Ovreas L."/>
            <person name="Rohde M."/>
            <person name="Galperin M.Y."/>
            <person name="Jogler C."/>
        </authorList>
    </citation>
    <scope>NUCLEOTIDE SEQUENCE [LARGE SCALE GENOMIC DNA]</scope>
    <source>
        <strain evidence="3 4">K23_9</strain>
    </source>
</reference>
<sequence length="187" mass="20382" precursor="true">MQRIANYSRILIATALVSVVAGTATADIRDFFRKVGTGYQRNNAWPDPFNEIDAMQVVAPFEAMKRNGWRLNNTLGNELFRGGDGALLASGNQKIHWIATQAPAHRREIFVLRGRSDEETQKRVTSVQQTLAGYTRNGATPPVMVTDRSPSSSSGAYATQINRMYLQDLPAPKLPSTSAAGTAAATQ</sequence>
<dbReference type="AlphaFoldDB" id="A0A517NY46"/>
<feature type="signal peptide" evidence="2">
    <location>
        <begin position="1"/>
        <end position="26"/>
    </location>
</feature>
<proteinExistence type="predicted"/>
<evidence type="ECO:0000256" key="1">
    <source>
        <dbReference type="SAM" id="MobiDB-lite"/>
    </source>
</evidence>
<protein>
    <submittedName>
        <fullName evidence="3">Uncharacterized protein</fullName>
    </submittedName>
</protein>
<dbReference type="RefSeq" id="WP_419189157.1">
    <property type="nucleotide sequence ID" value="NZ_CP036526.1"/>
</dbReference>
<accession>A0A517NY46</accession>
<feature type="region of interest" description="Disordered" evidence="1">
    <location>
        <begin position="135"/>
        <end position="156"/>
    </location>
</feature>